<feature type="compositionally biased region" description="Polar residues" evidence="1">
    <location>
        <begin position="1"/>
        <end position="18"/>
    </location>
</feature>
<evidence type="ECO:0000313" key="2">
    <source>
        <dbReference type="EMBL" id="CAD8046125.1"/>
    </source>
</evidence>
<protein>
    <submittedName>
        <fullName evidence="2">Uncharacterized protein</fullName>
    </submittedName>
</protein>
<dbReference type="Proteomes" id="UP000692954">
    <property type="component" value="Unassembled WGS sequence"/>
</dbReference>
<name>A0A8S1JVK1_9CILI</name>
<organism evidence="2 3">
    <name type="scientific">Paramecium sonneborni</name>
    <dbReference type="NCBI Taxonomy" id="65129"/>
    <lineage>
        <taxon>Eukaryota</taxon>
        <taxon>Sar</taxon>
        <taxon>Alveolata</taxon>
        <taxon>Ciliophora</taxon>
        <taxon>Intramacronucleata</taxon>
        <taxon>Oligohymenophorea</taxon>
        <taxon>Peniculida</taxon>
        <taxon>Parameciidae</taxon>
        <taxon>Paramecium</taxon>
    </lineage>
</organism>
<dbReference type="EMBL" id="CAJJDN010000001">
    <property type="protein sequence ID" value="CAD8046125.1"/>
    <property type="molecule type" value="Genomic_DNA"/>
</dbReference>
<proteinExistence type="predicted"/>
<dbReference type="AlphaFoldDB" id="A0A8S1JVK1"/>
<reference evidence="2" key="1">
    <citation type="submission" date="2021-01" db="EMBL/GenBank/DDBJ databases">
        <authorList>
            <consortium name="Genoscope - CEA"/>
            <person name="William W."/>
        </authorList>
    </citation>
    <scope>NUCLEOTIDE SEQUENCE</scope>
</reference>
<keyword evidence="3" id="KW-1185">Reference proteome</keyword>
<sequence>MKKNQPHLQRNSKSFSDSKQIDRRKNSKEAKQIFCQKCNLSKYLYLNGRCSEFIKKTCLSQNTIQQIQEQLGLNYIQIPVTLQFILNVRSQLNKSDKRIK</sequence>
<evidence type="ECO:0000256" key="1">
    <source>
        <dbReference type="SAM" id="MobiDB-lite"/>
    </source>
</evidence>
<feature type="region of interest" description="Disordered" evidence="1">
    <location>
        <begin position="1"/>
        <end position="30"/>
    </location>
</feature>
<comment type="caution">
    <text evidence="2">The sequence shown here is derived from an EMBL/GenBank/DDBJ whole genome shotgun (WGS) entry which is preliminary data.</text>
</comment>
<accession>A0A8S1JVK1</accession>
<evidence type="ECO:0000313" key="3">
    <source>
        <dbReference type="Proteomes" id="UP000692954"/>
    </source>
</evidence>
<gene>
    <name evidence="2" type="ORF">PSON_ATCC_30995.1.T0010454</name>
</gene>
<feature type="compositionally biased region" description="Basic and acidic residues" evidence="1">
    <location>
        <begin position="19"/>
        <end position="30"/>
    </location>
</feature>